<feature type="domain" description="Phospholipase D-like" evidence="1">
    <location>
        <begin position="1"/>
        <end position="85"/>
    </location>
</feature>
<reference evidence="2" key="1">
    <citation type="submission" date="2019-03" db="EMBL/GenBank/DDBJ databases">
        <title>Single cell metagenomics reveals metabolic interactions within the superorganism composed of flagellate Streblomastix strix and complex community of Bacteroidetes bacteria on its surface.</title>
        <authorList>
            <person name="Treitli S.C."/>
            <person name="Kolisko M."/>
            <person name="Husnik F."/>
            <person name="Keeling P."/>
            <person name="Hampl V."/>
        </authorList>
    </citation>
    <scope>NUCLEOTIDE SEQUENCE</scope>
    <source>
        <strain evidence="2">STM</strain>
    </source>
</reference>
<comment type="caution">
    <text evidence="2">The sequence shown here is derived from an EMBL/GenBank/DDBJ whole genome shotgun (WGS) entry which is preliminary data.</text>
</comment>
<sequence>ICDPYFSSNDIIEFAYQIKNSGVKIRIINSKQFISKEEAVKITTVLEEYNKLPFSNIEVRALRGDSILHDRFIISDKNVWYIGSSFNEFGNRATCIARVPESSNIQIIKEVEKWFMKNDYSENIDEYTKEI</sequence>
<name>A0A5J4QJS5_9ZZZZ</name>
<dbReference type="SUPFAM" id="SSF56024">
    <property type="entry name" value="Phospholipase D/nuclease"/>
    <property type="match status" value="1"/>
</dbReference>
<dbReference type="AlphaFoldDB" id="A0A5J4QJS5"/>
<dbReference type="EMBL" id="SNRY01003125">
    <property type="protein sequence ID" value="KAA6322117.1"/>
    <property type="molecule type" value="Genomic_DNA"/>
</dbReference>
<dbReference type="Gene3D" id="3.30.870.10">
    <property type="entry name" value="Endonuclease Chain A"/>
    <property type="match status" value="1"/>
</dbReference>
<gene>
    <name evidence="2" type="ORF">EZS27_028313</name>
</gene>
<evidence type="ECO:0000313" key="2">
    <source>
        <dbReference type="EMBL" id="KAA6322117.1"/>
    </source>
</evidence>
<feature type="non-terminal residue" evidence="2">
    <location>
        <position position="1"/>
    </location>
</feature>
<organism evidence="2">
    <name type="scientific">termite gut metagenome</name>
    <dbReference type="NCBI Taxonomy" id="433724"/>
    <lineage>
        <taxon>unclassified sequences</taxon>
        <taxon>metagenomes</taxon>
        <taxon>organismal metagenomes</taxon>
    </lineage>
</organism>
<evidence type="ECO:0000259" key="1">
    <source>
        <dbReference type="Pfam" id="PF13091"/>
    </source>
</evidence>
<protein>
    <recommendedName>
        <fullName evidence="1">Phospholipase D-like domain-containing protein</fullName>
    </recommendedName>
</protein>
<dbReference type="InterPro" id="IPR025202">
    <property type="entry name" value="PLD-like_dom"/>
</dbReference>
<dbReference type="Pfam" id="PF13091">
    <property type="entry name" value="PLDc_2"/>
    <property type="match status" value="1"/>
</dbReference>
<dbReference type="NCBIfam" id="NF040700">
    <property type="entry name" value="VPA1262_N_dom"/>
    <property type="match status" value="1"/>
</dbReference>
<proteinExistence type="predicted"/>
<accession>A0A5J4QJS5</accession>